<dbReference type="SUPFAM" id="SSF55729">
    <property type="entry name" value="Acyl-CoA N-acyltransferases (Nat)"/>
    <property type="match status" value="1"/>
</dbReference>
<sequence>MHPVITLSDPREPQASALLRSSHNLMESLFPPEDNHFLSIEALCRPDILFVTARQSGQVLGCGALMIREGYGELKSMFTTPPARGRGIAAAVLNRLEDEARKQGMSAIRLETGDLLHEAHRLYARHGFQLCEPFGDYEENPSSIFMEKWL</sequence>
<evidence type="ECO:0000313" key="5">
    <source>
        <dbReference type="Proteomes" id="UP000198796"/>
    </source>
</evidence>
<dbReference type="RefSeq" id="WP_092065855.1">
    <property type="nucleotide sequence ID" value="NZ_FOJU01000004.1"/>
</dbReference>
<dbReference type="InterPro" id="IPR016181">
    <property type="entry name" value="Acyl_CoA_acyltransferase"/>
</dbReference>
<dbReference type="GO" id="GO:0016747">
    <property type="term" value="F:acyltransferase activity, transferring groups other than amino-acyl groups"/>
    <property type="evidence" value="ECO:0007669"/>
    <property type="project" value="InterPro"/>
</dbReference>
<dbReference type="STRING" id="871651.SAMN05421688_2754"/>
<feature type="domain" description="N-acetyltransferase" evidence="3">
    <location>
        <begin position="5"/>
        <end position="150"/>
    </location>
</feature>
<dbReference type="OrthoDB" id="9803233at2"/>
<dbReference type="PANTHER" id="PTHR43877:SF5">
    <property type="entry name" value="BLL8307 PROTEIN"/>
    <property type="match status" value="1"/>
</dbReference>
<evidence type="ECO:0000313" key="4">
    <source>
        <dbReference type="EMBL" id="SFB07415.1"/>
    </source>
</evidence>
<dbReference type="InterPro" id="IPR000182">
    <property type="entry name" value="GNAT_dom"/>
</dbReference>
<keyword evidence="5" id="KW-1185">Reference proteome</keyword>
<dbReference type="Pfam" id="PF00583">
    <property type="entry name" value="Acetyltransf_1"/>
    <property type="match status" value="1"/>
</dbReference>
<evidence type="ECO:0000256" key="2">
    <source>
        <dbReference type="ARBA" id="ARBA00023315"/>
    </source>
</evidence>
<dbReference type="CDD" id="cd04301">
    <property type="entry name" value="NAT_SF"/>
    <property type="match status" value="1"/>
</dbReference>
<keyword evidence="2" id="KW-0012">Acyltransferase</keyword>
<dbReference type="Proteomes" id="UP000198796">
    <property type="component" value="Unassembled WGS sequence"/>
</dbReference>
<dbReference type="Gene3D" id="3.40.630.30">
    <property type="match status" value="1"/>
</dbReference>
<gene>
    <name evidence="4" type="ORF">SAMN05421688_2754</name>
</gene>
<proteinExistence type="predicted"/>
<dbReference type="AlphaFoldDB" id="A0A1I0Y277"/>
<dbReference type="InterPro" id="IPR050832">
    <property type="entry name" value="Bact_Acetyltransf"/>
</dbReference>
<protein>
    <submittedName>
        <fullName evidence="4">Putative acetyltransferase</fullName>
    </submittedName>
</protein>
<dbReference type="PROSITE" id="PS51186">
    <property type="entry name" value="GNAT"/>
    <property type="match status" value="1"/>
</dbReference>
<dbReference type="PANTHER" id="PTHR43877">
    <property type="entry name" value="AMINOALKYLPHOSPHONATE N-ACETYLTRANSFERASE-RELATED-RELATED"/>
    <property type="match status" value="1"/>
</dbReference>
<keyword evidence="1 4" id="KW-0808">Transferase</keyword>
<accession>A0A1I0Y277</accession>
<organism evidence="4 5">
    <name type="scientific">Poseidonocella pacifica</name>
    <dbReference type="NCBI Taxonomy" id="871651"/>
    <lineage>
        <taxon>Bacteria</taxon>
        <taxon>Pseudomonadati</taxon>
        <taxon>Pseudomonadota</taxon>
        <taxon>Alphaproteobacteria</taxon>
        <taxon>Rhodobacterales</taxon>
        <taxon>Roseobacteraceae</taxon>
        <taxon>Poseidonocella</taxon>
    </lineage>
</organism>
<name>A0A1I0Y277_9RHOB</name>
<reference evidence="4 5" key="1">
    <citation type="submission" date="2016-10" db="EMBL/GenBank/DDBJ databases">
        <authorList>
            <person name="de Groot N.N."/>
        </authorList>
    </citation>
    <scope>NUCLEOTIDE SEQUENCE [LARGE SCALE GENOMIC DNA]</scope>
    <source>
        <strain evidence="4 5">DSM 29316</strain>
    </source>
</reference>
<dbReference type="EMBL" id="FOJU01000004">
    <property type="protein sequence ID" value="SFB07415.1"/>
    <property type="molecule type" value="Genomic_DNA"/>
</dbReference>
<evidence type="ECO:0000256" key="1">
    <source>
        <dbReference type="ARBA" id="ARBA00022679"/>
    </source>
</evidence>
<evidence type="ECO:0000259" key="3">
    <source>
        <dbReference type="PROSITE" id="PS51186"/>
    </source>
</evidence>